<gene>
    <name evidence="1" type="ORF">EYF80_016328</name>
</gene>
<comment type="caution">
    <text evidence="1">The sequence shown here is derived from an EMBL/GenBank/DDBJ whole genome shotgun (WGS) entry which is preliminary data.</text>
</comment>
<dbReference type="Proteomes" id="UP000314294">
    <property type="component" value="Unassembled WGS sequence"/>
</dbReference>
<protein>
    <submittedName>
        <fullName evidence="1">Uncharacterized protein</fullName>
    </submittedName>
</protein>
<evidence type="ECO:0000313" key="1">
    <source>
        <dbReference type="EMBL" id="TNN73374.1"/>
    </source>
</evidence>
<reference evidence="1 2" key="1">
    <citation type="submission" date="2019-03" db="EMBL/GenBank/DDBJ databases">
        <title>First draft genome of Liparis tanakae, snailfish: a comprehensive survey of snailfish specific genes.</title>
        <authorList>
            <person name="Kim W."/>
            <person name="Song I."/>
            <person name="Jeong J.-H."/>
            <person name="Kim D."/>
            <person name="Kim S."/>
            <person name="Ryu S."/>
            <person name="Song J.Y."/>
            <person name="Lee S.K."/>
        </authorList>
    </citation>
    <scope>NUCLEOTIDE SEQUENCE [LARGE SCALE GENOMIC DNA]</scope>
    <source>
        <tissue evidence="1">Muscle</tissue>
    </source>
</reference>
<accession>A0A4Z2I7S4</accession>
<dbReference type="AlphaFoldDB" id="A0A4Z2I7S4"/>
<dbReference type="EMBL" id="SRLO01000125">
    <property type="protein sequence ID" value="TNN73374.1"/>
    <property type="molecule type" value="Genomic_DNA"/>
</dbReference>
<evidence type="ECO:0000313" key="2">
    <source>
        <dbReference type="Proteomes" id="UP000314294"/>
    </source>
</evidence>
<organism evidence="1 2">
    <name type="scientific">Liparis tanakae</name>
    <name type="common">Tanaka's snailfish</name>
    <dbReference type="NCBI Taxonomy" id="230148"/>
    <lineage>
        <taxon>Eukaryota</taxon>
        <taxon>Metazoa</taxon>
        <taxon>Chordata</taxon>
        <taxon>Craniata</taxon>
        <taxon>Vertebrata</taxon>
        <taxon>Euteleostomi</taxon>
        <taxon>Actinopterygii</taxon>
        <taxon>Neopterygii</taxon>
        <taxon>Teleostei</taxon>
        <taxon>Neoteleostei</taxon>
        <taxon>Acanthomorphata</taxon>
        <taxon>Eupercaria</taxon>
        <taxon>Perciformes</taxon>
        <taxon>Cottioidei</taxon>
        <taxon>Cottales</taxon>
        <taxon>Liparidae</taxon>
        <taxon>Liparis</taxon>
    </lineage>
</organism>
<name>A0A4Z2I7S4_9TELE</name>
<keyword evidence="2" id="KW-1185">Reference proteome</keyword>
<proteinExistence type="predicted"/>
<sequence>MATVTAPEEIVKGVIGCGGKQRRNDRFVKDKLRPVNYACLPISLSLNPDNPGQTFNSYNDITQRLTPRRQSALRRYDKLPL</sequence>